<dbReference type="FunFam" id="1.20.1060.10:FF:000001">
    <property type="entry name" value="DNA polymerase I"/>
    <property type="match status" value="1"/>
</dbReference>
<feature type="domain" description="5'-3' exonuclease" evidence="19">
    <location>
        <begin position="7"/>
        <end position="268"/>
    </location>
</feature>
<dbReference type="CDD" id="cd08637">
    <property type="entry name" value="DNA_pol_A_pol_I_C"/>
    <property type="match status" value="1"/>
</dbReference>
<dbReference type="InterPro" id="IPR012337">
    <property type="entry name" value="RNaseH-like_sf"/>
</dbReference>
<dbReference type="InterPro" id="IPR018320">
    <property type="entry name" value="DNA_polymerase_1"/>
</dbReference>
<comment type="catalytic activity">
    <reaction evidence="15 17">
        <text>DNA(n) + a 2'-deoxyribonucleoside 5'-triphosphate = DNA(n+1) + diphosphate</text>
        <dbReference type="Rhea" id="RHEA:22508"/>
        <dbReference type="Rhea" id="RHEA-COMP:17339"/>
        <dbReference type="Rhea" id="RHEA-COMP:17340"/>
        <dbReference type="ChEBI" id="CHEBI:33019"/>
        <dbReference type="ChEBI" id="CHEBI:61560"/>
        <dbReference type="ChEBI" id="CHEBI:173112"/>
        <dbReference type="EC" id="2.7.7.7"/>
    </reaction>
</comment>
<evidence type="ECO:0000256" key="13">
    <source>
        <dbReference type="ARBA" id="ARBA00023125"/>
    </source>
</evidence>
<dbReference type="SMART" id="SM00475">
    <property type="entry name" value="53EXOc"/>
    <property type="match status" value="1"/>
</dbReference>
<dbReference type="GO" id="GO:0003677">
    <property type="term" value="F:DNA binding"/>
    <property type="evidence" value="ECO:0007669"/>
    <property type="project" value="UniProtKB-UniRule"/>
</dbReference>
<dbReference type="Pfam" id="PF01367">
    <property type="entry name" value="5_3_exonuc"/>
    <property type="match status" value="1"/>
</dbReference>
<evidence type="ECO:0000256" key="17">
    <source>
        <dbReference type="RuleBase" id="RU004460"/>
    </source>
</evidence>
<dbReference type="InterPro" id="IPR002298">
    <property type="entry name" value="DNA_polymerase_A"/>
</dbReference>
<comment type="caution">
    <text evidence="21">The sequence shown here is derived from an EMBL/GenBank/DDBJ whole genome shotgun (WGS) entry which is preliminary data.</text>
</comment>
<dbReference type="InterPro" id="IPR002421">
    <property type="entry name" value="5-3_exonuclease"/>
</dbReference>
<evidence type="ECO:0000256" key="10">
    <source>
        <dbReference type="ARBA" id="ARBA00022801"/>
    </source>
</evidence>
<protein>
    <recommendedName>
        <fullName evidence="4 16">DNA polymerase I</fullName>
        <ecNumber evidence="3 16">2.7.7.7</ecNumber>
    </recommendedName>
</protein>
<evidence type="ECO:0000256" key="7">
    <source>
        <dbReference type="ARBA" id="ARBA00022705"/>
    </source>
</evidence>
<keyword evidence="11 17" id="KW-0269">Exonuclease</keyword>
<sequence length="1032" mass="113546">MNDTAQAPLILVDGSSYLYRAFHALPPLTTSKGQPSGAIKGVLNMLKSLLKQYPEAPVVVVFDAKGKTFRDDMFPEYKAQRPPMPDDLRSQIEPLHQAIRAMGLPLLCVEGVEADDVIGTLAQQGEAAGRSVVVSTGDKDMAQLVTEKVTLVNTMTDTVMDIPGVKDKFGIGPELIIDFLALMGDKVDNIPGVPGVGEKTALALLQGIGGLDAIYADLDQIAPLGFRGSKTLGKKMAEHKEMAYLSYELATIKCDVELDVTIDDLVLAPQDTDTLKAMYAELEFKTWLNALNRAESQSDKVAEDSATAAEVEQIADDAAEEPVIAGEYDTVLTEAEFNAWLEQLKAADQFAFDTETTSLDYMQAEIVGVSFAVEAGKAAYVPVAHDYMGAPEQLDRDWVLAQLKPLLEDPAKGKIGQHLKYDINVLANYGIELKGVASDTMLASYVLNSTATRHDMDSLSSKYLGHTTISFEQVAANDGGTVSEQFDLLGDSAAQENSELKALEMKIYALAGETFDISSQKELADVLYVKNGIPVKDKTKSGGSTSLSALKRLARDYELAKLVFDYKTLEKTNKDQAGLGKALLPFNKIKIEKAAPYAAEDADITLRLHNKLLPMVQSEGRLGELLKDVELPLVPVLSRIERNGTKIDSEKLLKQSKQITVRLRELESEAYELAGKEFNLGSPKQLGEILYAEMKLPVKKKTPSGKPSTSEEALQELALDYPLPKLIMEHRGLNKLMSTYTDKLPQMISERTKRLHTSYHQAVTATGRLSSSDPNLQNIPIRTEEGRRIRQAFVAEEGYSIVAADYSQIELRIMAHLSGDKGLLDAFQNDQDVHRATAAEVFGCSPENVTADQRRSAKAINFGLIYGMSAFGLARQLHIERNQAQIYIERYFERYPGVARYMDTIRESAKEKGYVETLFGRRLYLPEINARNGAMRKAAERTAINAPMQGTAADIIKRAMIAVDQWLQAGEDEACKNVHMIMQVHDELVFEVPTGQVEVFKAALKPYMENAAELDVPLLVEADSGDSWDQAH</sequence>
<dbReference type="Gene3D" id="1.20.1060.10">
    <property type="entry name" value="Taq DNA Polymerase, Chain T, domain 4"/>
    <property type="match status" value="1"/>
</dbReference>
<evidence type="ECO:0000259" key="18">
    <source>
        <dbReference type="SMART" id="SM00474"/>
    </source>
</evidence>
<evidence type="ECO:0000256" key="4">
    <source>
        <dbReference type="ARBA" id="ARBA00020311"/>
    </source>
</evidence>
<keyword evidence="22" id="KW-1185">Reference proteome</keyword>
<dbReference type="Gene3D" id="3.30.70.370">
    <property type="match status" value="1"/>
</dbReference>
<dbReference type="SMART" id="SM00482">
    <property type="entry name" value="POLAc"/>
    <property type="match status" value="1"/>
</dbReference>
<dbReference type="FunFam" id="1.10.150.20:FF:000002">
    <property type="entry name" value="DNA polymerase I"/>
    <property type="match status" value="1"/>
</dbReference>
<dbReference type="GO" id="GO:0006302">
    <property type="term" value="P:double-strand break repair"/>
    <property type="evidence" value="ECO:0007669"/>
    <property type="project" value="TreeGrafter"/>
</dbReference>
<keyword evidence="12 17" id="KW-0239">DNA-directed DNA polymerase</keyword>
<dbReference type="InterPro" id="IPR002562">
    <property type="entry name" value="3'-5'_exonuclease_dom"/>
</dbReference>
<dbReference type="InterPro" id="IPR029060">
    <property type="entry name" value="PIN-like_dom_sf"/>
</dbReference>
<evidence type="ECO:0000256" key="5">
    <source>
        <dbReference type="ARBA" id="ARBA00022679"/>
    </source>
</evidence>
<evidence type="ECO:0000259" key="19">
    <source>
        <dbReference type="SMART" id="SM00475"/>
    </source>
</evidence>
<evidence type="ECO:0000256" key="6">
    <source>
        <dbReference type="ARBA" id="ARBA00022695"/>
    </source>
</evidence>
<dbReference type="GO" id="GO:0003887">
    <property type="term" value="F:DNA-directed DNA polymerase activity"/>
    <property type="evidence" value="ECO:0007669"/>
    <property type="project" value="UniProtKB-UniRule"/>
</dbReference>
<keyword evidence="9 17" id="KW-0227">DNA damage</keyword>
<dbReference type="InterPro" id="IPR036397">
    <property type="entry name" value="RNaseH_sf"/>
</dbReference>
<evidence type="ECO:0000256" key="1">
    <source>
        <dbReference type="ARBA" id="ARBA00007705"/>
    </source>
</evidence>
<dbReference type="CDD" id="cd09859">
    <property type="entry name" value="PIN_53EXO"/>
    <property type="match status" value="1"/>
</dbReference>
<dbReference type="InterPro" id="IPR008918">
    <property type="entry name" value="HhH2"/>
</dbReference>
<evidence type="ECO:0000313" key="22">
    <source>
        <dbReference type="Proteomes" id="UP000565262"/>
    </source>
</evidence>
<evidence type="ECO:0000256" key="14">
    <source>
        <dbReference type="ARBA" id="ARBA00023204"/>
    </source>
</evidence>
<evidence type="ECO:0000256" key="16">
    <source>
        <dbReference type="NCBIfam" id="TIGR00593"/>
    </source>
</evidence>
<dbReference type="GO" id="GO:0006261">
    <property type="term" value="P:DNA-templated DNA replication"/>
    <property type="evidence" value="ECO:0007669"/>
    <property type="project" value="UniProtKB-UniRule"/>
</dbReference>
<evidence type="ECO:0000256" key="11">
    <source>
        <dbReference type="ARBA" id="ARBA00022839"/>
    </source>
</evidence>
<comment type="subunit">
    <text evidence="2">Single-chain monomer with multiple functions.</text>
</comment>
<dbReference type="Gene3D" id="3.30.420.10">
    <property type="entry name" value="Ribonuclease H-like superfamily/Ribonuclease H"/>
    <property type="match status" value="2"/>
</dbReference>
<dbReference type="PANTHER" id="PTHR10133">
    <property type="entry name" value="DNA POLYMERASE I"/>
    <property type="match status" value="1"/>
</dbReference>
<dbReference type="Gene3D" id="1.10.150.20">
    <property type="entry name" value="5' to 3' exonuclease, C-terminal subdomain"/>
    <property type="match status" value="2"/>
</dbReference>
<dbReference type="FunFam" id="3.40.50.1010:FF:000001">
    <property type="entry name" value="DNA polymerase I"/>
    <property type="match status" value="1"/>
</dbReference>
<dbReference type="NCBIfam" id="TIGR00593">
    <property type="entry name" value="pola"/>
    <property type="match status" value="1"/>
</dbReference>
<dbReference type="EMBL" id="JACJFM010000067">
    <property type="protein sequence ID" value="MBB1489633.1"/>
    <property type="molecule type" value="Genomic_DNA"/>
</dbReference>
<dbReference type="InterPro" id="IPR036279">
    <property type="entry name" value="5-3_exonuclease_C_sf"/>
</dbReference>
<evidence type="ECO:0000256" key="3">
    <source>
        <dbReference type="ARBA" id="ARBA00012417"/>
    </source>
</evidence>
<dbReference type="PANTHER" id="PTHR10133:SF27">
    <property type="entry name" value="DNA POLYMERASE NU"/>
    <property type="match status" value="1"/>
</dbReference>
<proteinExistence type="inferred from homology"/>
<dbReference type="SUPFAM" id="SSF47807">
    <property type="entry name" value="5' to 3' exonuclease, C-terminal subdomain"/>
    <property type="match status" value="1"/>
</dbReference>
<keyword evidence="5 17" id="KW-0808">Transferase</keyword>
<dbReference type="SMART" id="SM00474">
    <property type="entry name" value="35EXOc"/>
    <property type="match status" value="1"/>
</dbReference>
<organism evidence="21 22">
    <name type="scientific">Oceanospirillum sediminis</name>
    <dbReference type="NCBI Taxonomy" id="2760088"/>
    <lineage>
        <taxon>Bacteria</taxon>
        <taxon>Pseudomonadati</taxon>
        <taxon>Pseudomonadota</taxon>
        <taxon>Gammaproteobacteria</taxon>
        <taxon>Oceanospirillales</taxon>
        <taxon>Oceanospirillaceae</taxon>
        <taxon>Oceanospirillum</taxon>
    </lineage>
</organism>
<keyword evidence="13 17" id="KW-0238">DNA-binding</keyword>
<dbReference type="SUPFAM" id="SSF88723">
    <property type="entry name" value="PIN domain-like"/>
    <property type="match status" value="1"/>
</dbReference>
<dbReference type="PROSITE" id="PS00447">
    <property type="entry name" value="DNA_POLYMERASE_A"/>
    <property type="match status" value="1"/>
</dbReference>
<keyword evidence="8" id="KW-0540">Nuclease</keyword>
<dbReference type="Pfam" id="PF01612">
    <property type="entry name" value="DNA_pol_A_exo1"/>
    <property type="match status" value="1"/>
</dbReference>
<dbReference type="FunFam" id="1.10.150.20:FF:000003">
    <property type="entry name" value="DNA polymerase I"/>
    <property type="match status" value="1"/>
</dbReference>
<dbReference type="Pfam" id="PF00476">
    <property type="entry name" value="DNA_pol_A"/>
    <property type="match status" value="2"/>
</dbReference>
<dbReference type="InterPro" id="IPR020046">
    <property type="entry name" value="5-3_exonucl_a-hlix_arch_N"/>
</dbReference>
<dbReference type="InterPro" id="IPR019760">
    <property type="entry name" value="DNA-dir_DNA_pol_A_CS"/>
</dbReference>
<dbReference type="GO" id="GO:0008409">
    <property type="term" value="F:5'-3' exonuclease activity"/>
    <property type="evidence" value="ECO:0007669"/>
    <property type="project" value="UniProtKB-UniRule"/>
</dbReference>
<keyword evidence="6 17" id="KW-0548">Nucleotidyltransferase</keyword>
<feature type="domain" description="3'-5' exonuclease" evidence="18">
    <location>
        <begin position="328"/>
        <end position="509"/>
    </location>
</feature>
<evidence type="ECO:0000256" key="2">
    <source>
        <dbReference type="ARBA" id="ARBA00011541"/>
    </source>
</evidence>
<dbReference type="Proteomes" id="UP000565262">
    <property type="component" value="Unassembled WGS sequence"/>
</dbReference>
<feature type="domain" description="DNA-directed DNA polymerase family A palm" evidence="20">
    <location>
        <begin position="786"/>
        <end position="996"/>
    </location>
</feature>
<name>A0A839IW34_9GAMM</name>
<dbReference type="SMART" id="SM00279">
    <property type="entry name" value="HhH2"/>
    <property type="match status" value="1"/>
</dbReference>
<evidence type="ECO:0000256" key="15">
    <source>
        <dbReference type="ARBA" id="ARBA00049244"/>
    </source>
</evidence>
<dbReference type="Gene3D" id="3.40.50.1010">
    <property type="entry name" value="5'-nuclease"/>
    <property type="match status" value="1"/>
</dbReference>
<dbReference type="CDD" id="cd06139">
    <property type="entry name" value="DNA_polA_I_Ecoli_like_exo"/>
    <property type="match status" value="1"/>
</dbReference>
<dbReference type="InterPro" id="IPR001098">
    <property type="entry name" value="DNA-dir_DNA_pol_A_palm_dom"/>
</dbReference>
<accession>A0A839IW34</accession>
<evidence type="ECO:0000256" key="12">
    <source>
        <dbReference type="ARBA" id="ARBA00022932"/>
    </source>
</evidence>
<dbReference type="EC" id="2.7.7.7" evidence="3 16"/>
<evidence type="ECO:0000256" key="9">
    <source>
        <dbReference type="ARBA" id="ARBA00022763"/>
    </source>
</evidence>
<dbReference type="PRINTS" id="PR00868">
    <property type="entry name" value="DNAPOLI"/>
</dbReference>
<gene>
    <name evidence="17 21" type="primary">polA</name>
    <name evidence="21" type="ORF">H4O21_23765</name>
</gene>
<keyword evidence="14 17" id="KW-0234">DNA repair</keyword>
<keyword evidence="10 17" id="KW-0378">Hydrolase</keyword>
<dbReference type="InterPro" id="IPR020045">
    <property type="entry name" value="DNA_polI_H3TH"/>
</dbReference>
<dbReference type="RefSeq" id="WP_182812256.1">
    <property type="nucleotide sequence ID" value="NZ_JACJFM010000067.1"/>
</dbReference>
<evidence type="ECO:0000259" key="20">
    <source>
        <dbReference type="SMART" id="SM00482"/>
    </source>
</evidence>
<dbReference type="AlphaFoldDB" id="A0A839IW34"/>
<dbReference type="CDD" id="cd09898">
    <property type="entry name" value="H3TH_53EXO"/>
    <property type="match status" value="1"/>
</dbReference>
<comment type="function">
    <text evidence="17">In addition to polymerase activity, this DNA polymerase exhibits 3'-5' and 5'-3' exonuclease activity.</text>
</comment>
<dbReference type="SUPFAM" id="SSF53098">
    <property type="entry name" value="Ribonuclease H-like"/>
    <property type="match status" value="2"/>
</dbReference>
<reference evidence="21 22" key="1">
    <citation type="submission" date="2020-08" db="EMBL/GenBank/DDBJ databases">
        <title>Oceanospirillum sp. nov. isolated from marine sediment.</title>
        <authorList>
            <person name="Ji X."/>
        </authorList>
    </citation>
    <scope>NUCLEOTIDE SEQUENCE [LARGE SCALE GENOMIC DNA]</scope>
    <source>
        <strain evidence="21 22">D5</strain>
    </source>
</reference>
<dbReference type="GO" id="GO:0008408">
    <property type="term" value="F:3'-5' exonuclease activity"/>
    <property type="evidence" value="ECO:0007669"/>
    <property type="project" value="UniProtKB-UniRule"/>
</dbReference>
<comment type="similarity">
    <text evidence="1 17">Belongs to the DNA polymerase type-A family.</text>
</comment>
<dbReference type="SUPFAM" id="SSF56672">
    <property type="entry name" value="DNA/RNA polymerases"/>
    <property type="match status" value="2"/>
</dbReference>
<evidence type="ECO:0000313" key="21">
    <source>
        <dbReference type="EMBL" id="MBB1489633.1"/>
    </source>
</evidence>
<dbReference type="Pfam" id="PF02739">
    <property type="entry name" value="5_3_exonuc_N"/>
    <property type="match status" value="1"/>
</dbReference>
<keyword evidence="7 17" id="KW-0235">DNA replication</keyword>
<dbReference type="InterPro" id="IPR043502">
    <property type="entry name" value="DNA/RNA_pol_sf"/>
</dbReference>
<evidence type="ECO:0000256" key="8">
    <source>
        <dbReference type="ARBA" id="ARBA00022722"/>
    </source>
</evidence>